<dbReference type="AlphaFoldDB" id="A0A136J8Y9"/>
<dbReference type="SMART" id="SM00714">
    <property type="entry name" value="LITAF"/>
    <property type="match status" value="1"/>
</dbReference>
<dbReference type="EMBL" id="KQ964247">
    <property type="protein sequence ID" value="KXJ93637.1"/>
    <property type="molecule type" value="Genomic_DNA"/>
</dbReference>
<feature type="region of interest" description="Disordered" evidence="1">
    <location>
        <begin position="1"/>
        <end position="49"/>
    </location>
</feature>
<name>A0A136J8Y9_9PEZI</name>
<proteinExistence type="predicted"/>
<dbReference type="Proteomes" id="UP000070501">
    <property type="component" value="Unassembled WGS sequence"/>
</dbReference>
<evidence type="ECO:0000256" key="1">
    <source>
        <dbReference type="SAM" id="MobiDB-lite"/>
    </source>
</evidence>
<keyword evidence="4" id="KW-1185">Reference proteome</keyword>
<dbReference type="PROSITE" id="PS51837">
    <property type="entry name" value="LITAF"/>
    <property type="match status" value="1"/>
</dbReference>
<dbReference type="STRING" id="196109.A0A136J8Y9"/>
<accession>A0A136J8Y9</accession>
<dbReference type="Pfam" id="PF10601">
    <property type="entry name" value="zf-LITAF-like"/>
    <property type="match status" value="1"/>
</dbReference>
<organism evidence="3 4">
    <name type="scientific">Microdochium bolleyi</name>
    <dbReference type="NCBI Taxonomy" id="196109"/>
    <lineage>
        <taxon>Eukaryota</taxon>
        <taxon>Fungi</taxon>
        <taxon>Dikarya</taxon>
        <taxon>Ascomycota</taxon>
        <taxon>Pezizomycotina</taxon>
        <taxon>Sordariomycetes</taxon>
        <taxon>Xylariomycetidae</taxon>
        <taxon>Xylariales</taxon>
        <taxon>Microdochiaceae</taxon>
        <taxon>Microdochium</taxon>
    </lineage>
</organism>
<feature type="domain" description="LITAF" evidence="2">
    <location>
        <begin position="102"/>
        <end position="184"/>
    </location>
</feature>
<protein>
    <recommendedName>
        <fullName evidence="2">LITAF domain-containing protein</fullName>
    </recommendedName>
</protein>
<feature type="region of interest" description="Disordered" evidence="1">
    <location>
        <begin position="188"/>
        <end position="208"/>
    </location>
</feature>
<evidence type="ECO:0000313" key="4">
    <source>
        <dbReference type="Proteomes" id="UP000070501"/>
    </source>
</evidence>
<sequence>MEPPRGDSVRSTGTQEAPPIYTPRPPPDGRTQPAELACPPQPLAPVDDGGFPEVVVEHEPTIEIKPDIDWRKIHQQQPGSTKPPTLPRRQVVIQNESQSRHTGSNTITPLHLLSDQPDTIDCPFCQRRSVTRVEKKASVATHTAATALFFATLGGAVVPYAKNWKSHVSHFCNNCDCKVAERRYGQGTMQPLGTPEHLREVSRYPAAA</sequence>
<reference evidence="4" key="1">
    <citation type="submission" date="2016-02" db="EMBL/GenBank/DDBJ databases">
        <title>Draft genome sequence of Microdochium bolleyi, a fungal endophyte of beachgrass.</title>
        <authorList>
            <consortium name="DOE Joint Genome Institute"/>
            <person name="David A.S."/>
            <person name="May G."/>
            <person name="Haridas S."/>
            <person name="Lim J."/>
            <person name="Wang M."/>
            <person name="Labutti K."/>
            <person name="Lipzen A."/>
            <person name="Barry K."/>
            <person name="Grigoriev I.V."/>
        </authorList>
    </citation>
    <scope>NUCLEOTIDE SEQUENCE [LARGE SCALE GENOMIC DNA]</scope>
    <source>
        <strain evidence="4">J235TASD1</strain>
    </source>
</reference>
<evidence type="ECO:0000259" key="2">
    <source>
        <dbReference type="PROSITE" id="PS51837"/>
    </source>
</evidence>
<dbReference type="InParanoid" id="A0A136J8Y9"/>
<dbReference type="OrthoDB" id="5599753at2759"/>
<evidence type="ECO:0000313" key="3">
    <source>
        <dbReference type="EMBL" id="KXJ93637.1"/>
    </source>
</evidence>
<gene>
    <name evidence="3" type="ORF">Micbo1qcDRAFT_231336</name>
</gene>
<dbReference type="InterPro" id="IPR006629">
    <property type="entry name" value="LITAF"/>
</dbReference>